<dbReference type="Proteomes" id="UP000003188">
    <property type="component" value="Unassembled WGS sequence"/>
</dbReference>
<protein>
    <submittedName>
        <fullName evidence="4">Uncharacterized protein</fullName>
    </submittedName>
</protein>
<evidence type="ECO:0000313" key="5">
    <source>
        <dbReference type="Proteomes" id="UP000003188"/>
    </source>
</evidence>
<evidence type="ECO:0000313" key="1">
    <source>
        <dbReference type="EMBL" id="EDT70113.1"/>
    </source>
</evidence>
<evidence type="ECO:0000313" key="4">
    <source>
        <dbReference type="EMBL" id="EDT70507.1"/>
    </source>
</evidence>
<accession>B1V6R2</accession>
<organism evidence="4 5">
    <name type="scientific">Clostridium perfringens D str. JGS1721</name>
    <dbReference type="NCBI Taxonomy" id="488537"/>
    <lineage>
        <taxon>Bacteria</taxon>
        <taxon>Bacillati</taxon>
        <taxon>Bacillota</taxon>
        <taxon>Clostridia</taxon>
        <taxon>Eubacteriales</taxon>
        <taxon>Clostridiaceae</taxon>
        <taxon>Clostridium</taxon>
    </lineage>
</organism>
<sequence length="122" mass="14005">MFIISNNLILVMLIIALVVSLLSEWDKGSSREEVNDTIRAFEDKRYKYIVNIKMNDGTISQIVAFSNHKYDEVSQLINIISNKELDSVIYQAGKELILIPRKEIEAYELIVIDSNKEVEKLG</sequence>
<gene>
    <name evidence="4" type="ORF">CJD_0702</name>
    <name evidence="2" type="ORF">CJD_A0270</name>
    <name evidence="3" type="ORF">CJD_A0337</name>
    <name evidence="1" type="ORF">CJD_A0661</name>
</gene>
<reference evidence="4 5" key="1">
    <citation type="submission" date="2008-03" db="EMBL/GenBank/DDBJ databases">
        <authorList>
            <person name="Paulsen I."/>
            <person name="Sebastian Y."/>
        </authorList>
    </citation>
    <scope>NUCLEOTIDE SEQUENCE [LARGE SCALE GENOMIC DNA]</scope>
    <source>
        <strain evidence="5">D str. JGS1721</strain>
        <strain evidence="4">JGS1721</strain>
    </source>
</reference>
<name>B1V6R2_CLOPF</name>
<dbReference type="EMBL" id="ABOO01000053">
    <property type="protein sequence ID" value="EDT70420.1"/>
    <property type="molecule type" value="Genomic_DNA"/>
</dbReference>
<dbReference type="RefSeq" id="WP_003476147.1">
    <property type="nucleotide sequence ID" value="NZ_ABOO01000049.1"/>
</dbReference>
<dbReference type="EMBL" id="ABOO01000050">
    <property type="protein sequence ID" value="EDT70492.1"/>
    <property type="molecule type" value="Genomic_DNA"/>
</dbReference>
<dbReference type="EMBL" id="ABOO01000049">
    <property type="protein sequence ID" value="EDT70507.1"/>
    <property type="molecule type" value="Genomic_DNA"/>
</dbReference>
<dbReference type="AlphaFoldDB" id="B1V6R2"/>
<proteinExistence type="predicted"/>
<comment type="caution">
    <text evidence="4">The sequence shown here is derived from an EMBL/GenBank/DDBJ whole genome shotgun (WGS) entry which is preliminary data.</text>
</comment>
<evidence type="ECO:0000313" key="3">
    <source>
        <dbReference type="EMBL" id="EDT70492.1"/>
    </source>
</evidence>
<dbReference type="EMBL" id="ABOO01000079">
    <property type="protein sequence ID" value="EDT70113.1"/>
    <property type="molecule type" value="Genomic_DNA"/>
</dbReference>
<evidence type="ECO:0000313" key="2">
    <source>
        <dbReference type="EMBL" id="EDT70420.1"/>
    </source>
</evidence>